<organism evidence="11">
    <name type="scientific">Ziziphus jujuba</name>
    <name type="common">Chinese jujube</name>
    <name type="synonym">Ziziphus sativa</name>
    <dbReference type="NCBI Taxonomy" id="326968"/>
    <lineage>
        <taxon>Eukaryota</taxon>
        <taxon>Viridiplantae</taxon>
        <taxon>Streptophyta</taxon>
        <taxon>Embryophyta</taxon>
        <taxon>Tracheophyta</taxon>
        <taxon>Spermatophyta</taxon>
        <taxon>Magnoliopsida</taxon>
        <taxon>eudicotyledons</taxon>
        <taxon>Gunneridae</taxon>
        <taxon>Pentapetalae</taxon>
        <taxon>rosids</taxon>
        <taxon>fabids</taxon>
        <taxon>Rosales</taxon>
        <taxon>Rhamnaceae</taxon>
        <taxon>Paliureae</taxon>
        <taxon>Ziziphus</taxon>
    </lineage>
</organism>
<reference evidence="11" key="1">
    <citation type="submission" date="2022-04" db="UniProtKB">
        <authorList>
            <consortium name="RefSeq"/>
        </authorList>
    </citation>
    <scope>IDENTIFICATION</scope>
    <source>
        <tissue evidence="11">In vitro plantlets</tissue>
    </source>
</reference>
<accession>A0A6P4AD68</accession>
<sequence>MDPRKSVHKLDETIHSLLGLKSHLTSSWVKSVCDIIKSLPYEISHTETIRDSLEKKDDDMSSLIPNIEDELAFLTSHINQLNAQRRQVLNDLLDLKGNIRVFCRIRPITSEENFGHFRPLSALDSSNVLLKLADNKGKTYSFDKVFGADSSQDEVFSEVEPVIKSALDGYNACIFAYGQTGTGKTFTMEGTLNFPGVVPRAIEALFKQAVNSNHAFLFSFSMLEIYLGNLKDLLVPHPVKAMDSMPPCLSIRTDLRGEVEIDNLVAIQVNDFNQAMKLYRLGCRFRSTASTNSNTKSSRSHCLIRLSITCYDAPERRRETNKVWLIDLGGSERVLKTKAWGRRLDEGKAINLSLSALGDVINALQKKNGHVPYRNSKLTQVLKDSLGEDSKSLMLVHVSPKEEDLCETICSLNFATRVRSIHLGMLDSAEEREQKENAMMNLQQKLKMIEDERQDIMNNIKKLHVELENLMGTAPSSNEEPDASHSFIEMNQYNAERMRNKTTDNIAATILQVPRFMRPTFCSRGKSGINHQLLEDKAKTTARRRRPLSRAESVGFPVKCTSAYNSDCSISRTSCLMGLNVESSADNGTEYTQDEYDIKKIVFPEQETSPESSVHGSLVNNEGCGNRKVNNCSSAKYLKVDNWLRLHKKEPTISGSSHQSKRVLAIPVPEKKHTCNGQKKDKLQDAKEHYYKNERENISNLEKLKGVNMKGSGRSIQRITKIDTAPILADFVNKDSRCDLICASDKTDGDIIKHAKGSLHGQSMEESKTDSPNQDNNPINKCVEMQEAKDERECSNYFWSNNSERSQHSKNDVDYRMLDAREDSGLSISKSEQEPHSPQVPADMGLKEGKKEGLDNLDQSSAVGSKPSILEMRSQRGLFAGKSKPKDLFTTMVKSKDNTKNSGIYHLFKEKIQILWATALLGMGFQTLGLEHDFFHGLML</sequence>
<protein>
    <submittedName>
        <fullName evidence="11">kinesin-like protein KIN-14T isoform X1</fullName>
    </submittedName>
</protein>
<dbReference type="PANTHER" id="PTHR47972">
    <property type="entry name" value="KINESIN-LIKE PROTEIN KLP-3"/>
    <property type="match status" value="1"/>
</dbReference>
<feature type="compositionally biased region" description="Polar residues" evidence="9">
    <location>
        <begin position="770"/>
        <end position="779"/>
    </location>
</feature>
<dbReference type="GO" id="GO:0003777">
    <property type="term" value="F:microtubule motor activity"/>
    <property type="evidence" value="ECO:0007669"/>
    <property type="project" value="InterPro"/>
</dbReference>
<evidence type="ECO:0000256" key="7">
    <source>
        <dbReference type="PROSITE-ProRule" id="PRU00283"/>
    </source>
</evidence>
<dbReference type="InterPro" id="IPR001752">
    <property type="entry name" value="Kinesin_motor_dom"/>
</dbReference>
<evidence type="ECO:0000256" key="3">
    <source>
        <dbReference type="ARBA" id="ARBA00022741"/>
    </source>
</evidence>
<feature type="region of interest" description="Disordered" evidence="9">
    <location>
        <begin position="824"/>
        <end position="865"/>
    </location>
</feature>
<evidence type="ECO:0000256" key="4">
    <source>
        <dbReference type="ARBA" id="ARBA00022840"/>
    </source>
</evidence>
<feature type="binding site" evidence="7">
    <location>
        <begin position="178"/>
        <end position="185"/>
    </location>
    <ligand>
        <name>ATP</name>
        <dbReference type="ChEBI" id="CHEBI:30616"/>
    </ligand>
</feature>
<dbReference type="KEGG" id="zju:107419366"/>
<dbReference type="AlphaFoldDB" id="A0A6P4AD68"/>
<feature type="coiled-coil region" evidence="8">
    <location>
        <begin position="425"/>
        <end position="466"/>
    </location>
</feature>
<proteinExistence type="inferred from homology"/>
<keyword evidence="6 7" id="KW-0505">Motor protein</keyword>
<dbReference type="PROSITE" id="PS50067">
    <property type="entry name" value="KINESIN_MOTOR_2"/>
    <property type="match status" value="1"/>
</dbReference>
<name>A0A6P4AD68_ZIZJJ</name>
<dbReference type="PANTHER" id="PTHR47972:SF23">
    <property type="entry name" value="KINESIN MOTOR DOMAIN-CONTAINING PROTEIN"/>
    <property type="match status" value="1"/>
</dbReference>
<feature type="compositionally biased region" description="Basic and acidic residues" evidence="9">
    <location>
        <begin position="845"/>
        <end position="854"/>
    </location>
</feature>
<evidence type="ECO:0000256" key="8">
    <source>
        <dbReference type="SAM" id="Coils"/>
    </source>
</evidence>
<dbReference type="GO" id="GO:0008017">
    <property type="term" value="F:microtubule binding"/>
    <property type="evidence" value="ECO:0007669"/>
    <property type="project" value="InterPro"/>
</dbReference>
<evidence type="ECO:0000256" key="1">
    <source>
        <dbReference type="ARBA" id="ARBA00010899"/>
    </source>
</evidence>
<dbReference type="RefSeq" id="XP_015883614.1">
    <property type="nucleotide sequence ID" value="XM_016028128.2"/>
</dbReference>
<dbReference type="InterPro" id="IPR027640">
    <property type="entry name" value="Kinesin-like_fam"/>
</dbReference>
<keyword evidence="5 8" id="KW-0175">Coiled coil</keyword>
<dbReference type="GeneID" id="107419366"/>
<feature type="region of interest" description="Disordered" evidence="9">
    <location>
        <begin position="757"/>
        <end position="779"/>
    </location>
</feature>
<dbReference type="SUPFAM" id="SSF52540">
    <property type="entry name" value="P-loop containing nucleoside triphosphate hydrolases"/>
    <property type="match status" value="1"/>
</dbReference>
<dbReference type="GO" id="GO:0005874">
    <property type="term" value="C:microtubule"/>
    <property type="evidence" value="ECO:0007669"/>
    <property type="project" value="UniProtKB-KW"/>
</dbReference>
<dbReference type="GO" id="GO:0007018">
    <property type="term" value="P:microtubule-based movement"/>
    <property type="evidence" value="ECO:0007669"/>
    <property type="project" value="InterPro"/>
</dbReference>
<dbReference type="InterPro" id="IPR036961">
    <property type="entry name" value="Kinesin_motor_dom_sf"/>
</dbReference>
<dbReference type="SMART" id="SM00129">
    <property type="entry name" value="KISc"/>
    <property type="match status" value="1"/>
</dbReference>
<dbReference type="InterPro" id="IPR027417">
    <property type="entry name" value="P-loop_NTPase"/>
</dbReference>
<dbReference type="Gene3D" id="3.40.850.10">
    <property type="entry name" value="Kinesin motor domain"/>
    <property type="match status" value="1"/>
</dbReference>
<feature type="coiled-coil region" evidence="8">
    <location>
        <begin position="64"/>
        <end position="98"/>
    </location>
</feature>
<dbReference type="GO" id="GO:0005524">
    <property type="term" value="F:ATP binding"/>
    <property type="evidence" value="ECO:0007669"/>
    <property type="project" value="UniProtKB-UniRule"/>
</dbReference>
<gene>
    <name evidence="11" type="primary">LOC107419366</name>
</gene>
<dbReference type="FunFam" id="3.40.850.10:FF:000074">
    <property type="entry name" value="p-loop containing nucleoside triphosphate hydrolase superfamily protein"/>
    <property type="match status" value="1"/>
</dbReference>
<evidence type="ECO:0000256" key="5">
    <source>
        <dbReference type="ARBA" id="ARBA00023054"/>
    </source>
</evidence>
<feature type="domain" description="Kinesin motor" evidence="10">
    <location>
        <begin position="98"/>
        <end position="421"/>
    </location>
</feature>
<evidence type="ECO:0000313" key="11">
    <source>
        <dbReference type="RefSeq" id="XP_015883614.1"/>
    </source>
</evidence>
<evidence type="ECO:0000259" key="10">
    <source>
        <dbReference type="PROSITE" id="PS50067"/>
    </source>
</evidence>
<evidence type="ECO:0000256" key="9">
    <source>
        <dbReference type="SAM" id="MobiDB-lite"/>
    </source>
</evidence>
<dbReference type="PRINTS" id="PR00380">
    <property type="entry name" value="KINESINHEAVY"/>
</dbReference>
<evidence type="ECO:0000256" key="2">
    <source>
        <dbReference type="ARBA" id="ARBA00022701"/>
    </source>
</evidence>
<dbReference type="RefSeq" id="XP_015883614.2">
    <property type="nucleotide sequence ID" value="XM_016028128.4"/>
</dbReference>
<evidence type="ECO:0000256" key="6">
    <source>
        <dbReference type="ARBA" id="ARBA00023175"/>
    </source>
</evidence>
<keyword evidence="3 7" id="KW-0547">Nucleotide-binding</keyword>
<comment type="similarity">
    <text evidence="1">Belongs to the TRAFAC class myosin-kinesin ATPase superfamily. Kinesin family. KIN-14 subfamily.</text>
</comment>
<keyword evidence="4 7" id="KW-0067">ATP-binding</keyword>
<dbReference type="Pfam" id="PF00225">
    <property type="entry name" value="Kinesin"/>
    <property type="match status" value="1"/>
</dbReference>
<keyword evidence="2" id="KW-0493">Microtubule</keyword>